<feature type="chain" id="PRO_5015562692" evidence="1">
    <location>
        <begin position="27"/>
        <end position="125"/>
    </location>
</feature>
<dbReference type="InterPro" id="IPR003583">
    <property type="entry name" value="Hlx-hairpin-Hlx_DNA-bd_motif"/>
</dbReference>
<name>A0A2S9XCF0_9BACT</name>
<evidence type="ECO:0000256" key="1">
    <source>
        <dbReference type="SAM" id="SignalP"/>
    </source>
</evidence>
<comment type="caution">
    <text evidence="3">The sequence shown here is derived from an EMBL/GenBank/DDBJ whole genome shotgun (WGS) entry which is preliminary data.</text>
</comment>
<gene>
    <name evidence="3" type="primary">comEA</name>
    <name evidence="3" type="ORF">ENSA5_64490</name>
</gene>
<dbReference type="SUPFAM" id="SSF47781">
    <property type="entry name" value="RuvA domain 2-like"/>
    <property type="match status" value="1"/>
</dbReference>
<keyword evidence="1" id="KW-0732">Signal</keyword>
<dbReference type="OrthoDB" id="5296317at2"/>
<feature type="domain" description="Helix-hairpin-helix DNA-binding motif class 1" evidence="2">
    <location>
        <begin position="93"/>
        <end position="112"/>
    </location>
</feature>
<evidence type="ECO:0000259" key="2">
    <source>
        <dbReference type="SMART" id="SM00278"/>
    </source>
</evidence>
<dbReference type="InterPro" id="IPR051675">
    <property type="entry name" value="Endo/Exo/Phosphatase_dom_1"/>
</dbReference>
<evidence type="ECO:0000313" key="4">
    <source>
        <dbReference type="Proteomes" id="UP000237968"/>
    </source>
</evidence>
<dbReference type="Proteomes" id="UP000237968">
    <property type="component" value="Unassembled WGS sequence"/>
</dbReference>
<evidence type="ECO:0000313" key="3">
    <source>
        <dbReference type="EMBL" id="PRP90534.1"/>
    </source>
</evidence>
<dbReference type="RefSeq" id="WP_106395615.1">
    <property type="nucleotide sequence ID" value="NZ_PVNK01000279.1"/>
</dbReference>
<accession>A0A2S9XCF0</accession>
<dbReference type="GO" id="GO:0015627">
    <property type="term" value="C:type II protein secretion system complex"/>
    <property type="evidence" value="ECO:0007669"/>
    <property type="project" value="TreeGrafter"/>
</dbReference>
<dbReference type="Gene3D" id="1.10.150.320">
    <property type="entry name" value="Photosystem II 12 kDa extrinsic protein"/>
    <property type="match status" value="1"/>
</dbReference>
<proteinExistence type="predicted"/>
<dbReference type="AlphaFoldDB" id="A0A2S9XCF0"/>
<keyword evidence="4" id="KW-1185">Reference proteome</keyword>
<dbReference type="InterPro" id="IPR010994">
    <property type="entry name" value="RuvA_2-like"/>
</dbReference>
<dbReference type="EMBL" id="PVNK01000279">
    <property type="protein sequence ID" value="PRP90534.1"/>
    <property type="molecule type" value="Genomic_DNA"/>
</dbReference>
<dbReference type="Pfam" id="PF12836">
    <property type="entry name" value="HHH_3"/>
    <property type="match status" value="1"/>
</dbReference>
<feature type="signal peptide" evidence="1">
    <location>
        <begin position="1"/>
        <end position="26"/>
    </location>
</feature>
<dbReference type="SMART" id="SM00278">
    <property type="entry name" value="HhH1"/>
    <property type="match status" value="2"/>
</dbReference>
<dbReference type="PANTHER" id="PTHR21180">
    <property type="entry name" value="ENDONUCLEASE/EXONUCLEASE/PHOSPHATASE FAMILY DOMAIN-CONTAINING PROTEIN 1"/>
    <property type="match status" value="1"/>
</dbReference>
<dbReference type="GO" id="GO:0006281">
    <property type="term" value="P:DNA repair"/>
    <property type="evidence" value="ECO:0007669"/>
    <property type="project" value="InterPro"/>
</dbReference>
<dbReference type="PANTHER" id="PTHR21180:SF32">
    <property type="entry name" value="ENDONUCLEASE_EXONUCLEASE_PHOSPHATASE FAMILY DOMAIN-CONTAINING PROTEIN 1"/>
    <property type="match status" value="1"/>
</dbReference>
<reference evidence="3 4" key="1">
    <citation type="submission" date="2018-03" db="EMBL/GenBank/DDBJ databases">
        <title>Draft Genome Sequences of the Obligatory Marine Myxobacteria Enhygromyxa salina SWB005.</title>
        <authorList>
            <person name="Poehlein A."/>
            <person name="Moghaddam J.A."/>
            <person name="Harms H."/>
            <person name="Alanjari M."/>
            <person name="Koenig G.M."/>
            <person name="Daniel R."/>
            <person name="Schaeberle T.F."/>
        </authorList>
    </citation>
    <scope>NUCLEOTIDE SEQUENCE [LARGE SCALE GENOMIC DNA]</scope>
    <source>
        <strain evidence="3 4">SWB005</strain>
    </source>
</reference>
<dbReference type="GO" id="GO:0003677">
    <property type="term" value="F:DNA binding"/>
    <property type="evidence" value="ECO:0007669"/>
    <property type="project" value="InterPro"/>
</dbReference>
<sequence length="125" mass="13364">MTKSIRTIATTLAFAIATLVGGTALAAAPGDVGAHSQDEVHESTRFDAAVTLEGEININTASAAELELLPGIGPSIAARIVSYRKDRPFKQRNNIMRIRGVGQKTFAKIKDYLIVEGQTTLRVAK</sequence>
<protein>
    <submittedName>
        <fullName evidence="3">ComE operon protein 1</fullName>
    </submittedName>
</protein>
<dbReference type="GO" id="GO:0015628">
    <property type="term" value="P:protein secretion by the type II secretion system"/>
    <property type="evidence" value="ECO:0007669"/>
    <property type="project" value="TreeGrafter"/>
</dbReference>
<organism evidence="3 4">
    <name type="scientific">Enhygromyxa salina</name>
    <dbReference type="NCBI Taxonomy" id="215803"/>
    <lineage>
        <taxon>Bacteria</taxon>
        <taxon>Pseudomonadati</taxon>
        <taxon>Myxococcota</taxon>
        <taxon>Polyangia</taxon>
        <taxon>Nannocystales</taxon>
        <taxon>Nannocystaceae</taxon>
        <taxon>Enhygromyxa</taxon>
    </lineage>
</organism>
<feature type="domain" description="Helix-hairpin-helix DNA-binding motif class 1" evidence="2">
    <location>
        <begin position="64"/>
        <end position="83"/>
    </location>
</feature>